<evidence type="ECO:0000313" key="1">
    <source>
        <dbReference type="EMBL" id="KAH3693696.1"/>
    </source>
</evidence>
<keyword evidence="2" id="KW-1185">Reference proteome</keyword>
<gene>
    <name evidence="1" type="ORF">DPMN_081136</name>
</gene>
<dbReference type="AlphaFoldDB" id="A0A9D4B8Y3"/>
<organism evidence="1 2">
    <name type="scientific">Dreissena polymorpha</name>
    <name type="common">Zebra mussel</name>
    <name type="synonym">Mytilus polymorpha</name>
    <dbReference type="NCBI Taxonomy" id="45954"/>
    <lineage>
        <taxon>Eukaryota</taxon>
        <taxon>Metazoa</taxon>
        <taxon>Spiralia</taxon>
        <taxon>Lophotrochozoa</taxon>
        <taxon>Mollusca</taxon>
        <taxon>Bivalvia</taxon>
        <taxon>Autobranchia</taxon>
        <taxon>Heteroconchia</taxon>
        <taxon>Euheterodonta</taxon>
        <taxon>Imparidentia</taxon>
        <taxon>Neoheterodontei</taxon>
        <taxon>Myida</taxon>
        <taxon>Dreissenoidea</taxon>
        <taxon>Dreissenidae</taxon>
        <taxon>Dreissena</taxon>
    </lineage>
</organism>
<proteinExistence type="predicted"/>
<comment type="caution">
    <text evidence="1">The sequence shown here is derived from an EMBL/GenBank/DDBJ whole genome shotgun (WGS) entry which is preliminary data.</text>
</comment>
<reference evidence="1" key="2">
    <citation type="submission" date="2020-11" db="EMBL/GenBank/DDBJ databases">
        <authorList>
            <person name="McCartney M.A."/>
            <person name="Auch B."/>
            <person name="Kono T."/>
            <person name="Mallez S."/>
            <person name="Becker A."/>
            <person name="Gohl D.M."/>
            <person name="Silverstein K.A.T."/>
            <person name="Koren S."/>
            <person name="Bechman K.B."/>
            <person name="Herman A."/>
            <person name="Abrahante J.E."/>
            <person name="Garbe J."/>
        </authorList>
    </citation>
    <scope>NUCLEOTIDE SEQUENCE</scope>
    <source>
        <strain evidence="1">Duluth1</strain>
        <tissue evidence="1">Whole animal</tissue>
    </source>
</reference>
<protein>
    <submittedName>
        <fullName evidence="1">Uncharacterized protein</fullName>
    </submittedName>
</protein>
<name>A0A9D4B8Y3_DREPO</name>
<sequence length="65" mass="7230">MTNFSCFIVPQQPQNTRMVVAPPPAIYPYVTISRCQEARMADYSRVLNSFTSSHTPAPSTAQPNI</sequence>
<dbReference type="EMBL" id="JAIWYP010000016">
    <property type="protein sequence ID" value="KAH3693696.1"/>
    <property type="molecule type" value="Genomic_DNA"/>
</dbReference>
<dbReference type="Proteomes" id="UP000828390">
    <property type="component" value="Unassembled WGS sequence"/>
</dbReference>
<accession>A0A9D4B8Y3</accession>
<evidence type="ECO:0000313" key="2">
    <source>
        <dbReference type="Proteomes" id="UP000828390"/>
    </source>
</evidence>
<reference evidence="1" key="1">
    <citation type="journal article" date="2019" name="bioRxiv">
        <title>The Genome of the Zebra Mussel, Dreissena polymorpha: A Resource for Invasive Species Research.</title>
        <authorList>
            <person name="McCartney M.A."/>
            <person name="Auch B."/>
            <person name="Kono T."/>
            <person name="Mallez S."/>
            <person name="Zhang Y."/>
            <person name="Obille A."/>
            <person name="Becker A."/>
            <person name="Abrahante J.E."/>
            <person name="Garbe J."/>
            <person name="Badalamenti J.P."/>
            <person name="Herman A."/>
            <person name="Mangelson H."/>
            <person name="Liachko I."/>
            <person name="Sullivan S."/>
            <person name="Sone E.D."/>
            <person name="Koren S."/>
            <person name="Silverstein K.A.T."/>
            <person name="Beckman K.B."/>
            <person name="Gohl D.M."/>
        </authorList>
    </citation>
    <scope>NUCLEOTIDE SEQUENCE</scope>
    <source>
        <strain evidence="1">Duluth1</strain>
        <tissue evidence="1">Whole animal</tissue>
    </source>
</reference>